<sequence>MAVPSPPSSATAGRRRRSRNIRRLARAQRREPCRGQLNPVGPGPRAGGLAFKTYRSIRARERSFLPRRAALGVGALLRRALADAAPAPVASLLQPLWRPPLHLAAVDDDAVADHGNQMKRKGTELVIGEELKKGSIWVKIICQCEAKGVWIWYLEGLEILVTSRMSRPRRACWSSELRRRMQARAPSSAAAAHVGAASSAAAAPRVGATSSPPRRTCRSREQRRLGVPSLPSLGLRRPWGRLRGLPWGGQLHCSSHGRPGLLRRPWHRPCGLPWGAQLQPWPWTARGGGRWAAPVMHSRAGAAAACVRGSREQPHTHRGRAGEARKLRRRRTCGSRELRKVPRASAKRWCYPPAVGDAATATALAGAARADGPRLPAASV</sequence>
<dbReference type="EMBL" id="CM029054">
    <property type="protein sequence ID" value="KAG2534263.1"/>
    <property type="molecule type" value="Genomic_DNA"/>
</dbReference>
<reference evidence="2 3" key="1">
    <citation type="submission" date="2020-05" db="EMBL/GenBank/DDBJ databases">
        <title>WGS assembly of Panicum virgatum.</title>
        <authorList>
            <person name="Lovell J.T."/>
            <person name="Jenkins J."/>
            <person name="Shu S."/>
            <person name="Juenger T.E."/>
            <person name="Schmutz J."/>
        </authorList>
    </citation>
    <scope>NUCLEOTIDE SEQUENCE [LARGE SCALE GENOMIC DNA]</scope>
    <source>
        <strain evidence="3">cv. AP13</strain>
    </source>
</reference>
<proteinExistence type="predicted"/>
<keyword evidence="3" id="KW-1185">Reference proteome</keyword>
<feature type="region of interest" description="Disordered" evidence="1">
    <location>
        <begin position="310"/>
        <end position="333"/>
    </location>
</feature>
<accession>A0A8T0MDK2</accession>
<name>A0A8T0MDK2_PANVG</name>
<dbReference type="Proteomes" id="UP000823388">
    <property type="component" value="Chromosome 9N"/>
</dbReference>
<feature type="compositionally biased region" description="Basic and acidic residues" evidence="1">
    <location>
        <begin position="310"/>
        <end position="325"/>
    </location>
</feature>
<organism evidence="2 3">
    <name type="scientific">Panicum virgatum</name>
    <name type="common">Blackwell switchgrass</name>
    <dbReference type="NCBI Taxonomy" id="38727"/>
    <lineage>
        <taxon>Eukaryota</taxon>
        <taxon>Viridiplantae</taxon>
        <taxon>Streptophyta</taxon>
        <taxon>Embryophyta</taxon>
        <taxon>Tracheophyta</taxon>
        <taxon>Spermatophyta</taxon>
        <taxon>Magnoliopsida</taxon>
        <taxon>Liliopsida</taxon>
        <taxon>Poales</taxon>
        <taxon>Poaceae</taxon>
        <taxon>PACMAD clade</taxon>
        <taxon>Panicoideae</taxon>
        <taxon>Panicodae</taxon>
        <taxon>Paniceae</taxon>
        <taxon>Panicinae</taxon>
        <taxon>Panicum</taxon>
        <taxon>Panicum sect. Hiantes</taxon>
    </lineage>
</organism>
<evidence type="ECO:0000313" key="3">
    <source>
        <dbReference type="Proteomes" id="UP000823388"/>
    </source>
</evidence>
<dbReference type="AlphaFoldDB" id="A0A8T0MDK2"/>
<feature type="region of interest" description="Disordered" evidence="1">
    <location>
        <begin position="188"/>
        <end position="223"/>
    </location>
</feature>
<gene>
    <name evidence="2" type="ORF">PVAP13_9NG038473</name>
</gene>
<protein>
    <submittedName>
        <fullName evidence="2">Uncharacterized protein</fullName>
    </submittedName>
</protein>
<evidence type="ECO:0000313" key="2">
    <source>
        <dbReference type="EMBL" id="KAG2534263.1"/>
    </source>
</evidence>
<evidence type="ECO:0000256" key="1">
    <source>
        <dbReference type="SAM" id="MobiDB-lite"/>
    </source>
</evidence>
<feature type="compositionally biased region" description="Low complexity" evidence="1">
    <location>
        <begin position="188"/>
        <end position="214"/>
    </location>
</feature>
<comment type="caution">
    <text evidence="2">The sequence shown here is derived from an EMBL/GenBank/DDBJ whole genome shotgun (WGS) entry which is preliminary data.</text>
</comment>